<reference evidence="1 2" key="1">
    <citation type="journal article" date="2014" name="Genome Biol. Evol.">
        <title>The genome of the myxosporean Thelohanellus kitauei shows adaptations to nutrient acquisition within its fish host.</title>
        <authorList>
            <person name="Yang Y."/>
            <person name="Xiong J."/>
            <person name="Zhou Z."/>
            <person name="Huo F."/>
            <person name="Miao W."/>
            <person name="Ran C."/>
            <person name="Liu Y."/>
            <person name="Zhang J."/>
            <person name="Feng J."/>
            <person name="Wang M."/>
            <person name="Wang M."/>
            <person name="Wang L."/>
            <person name="Yao B."/>
        </authorList>
    </citation>
    <scope>NUCLEOTIDE SEQUENCE [LARGE SCALE GENOMIC DNA]</scope>
    <source>
        <strain evidence="1">Wuqing</strain>
    </source>
</reference>
<dbReference type="EMBL" id="JWZT01001069">
    <property type="protein sequence ID" value="KII72943.1"/>
    <property type="molecule type" value="Genomic_DNA"/>
</dbReference>
<dbReference type="Proteomes" id="UP000031668">
    <property type="component" value="Unassembled WGS sequence"/>
</dbReference>
<keyword evidence="2" id="KW-1185">Reference proteome</keyword>
<comment type="caution">
    <text evidence="1">The sequence shown here is derived from an EMBL/GenBank/DDBJ whole genome shotgun (WGS) entry which is preliminary data.</text>
</comment>
<evidence type="ECO:0008006" key="3">
    <source>
        <dbReference type="Google" id="ProtNLM"/>
    </source>
</evidence>
<gene>
    <name evidence="1" type="ORF">RF11_12313</name>
</gene>
<sequence>MKMVIDIYFKVNEEIITFIRELNLDTRFDITSSETTIHNCLGQMPYILKAFHIITTRRNNLNAICIRNHFATSFLQQEENYPTSHEICYVPPYSPFLNPFEELFSKWKLYVKSPLPENEIELFNCMTQDLTTLTRVACDGYYRHMKG</sequence>
<evidence type="ECO:0000313" key="1">
    <source>
        <dbReference type="EMBL" id="KII72943.1"/>
    </source>
</evidence>
<organism evidence="1 2">
    <name type="scientific">Thelohanellus kitauei</name>
    <name type="common">Myxosporean</name>
    <dbReference type="NCBI Taxonomy" id="669202"/>
    <lineage>
        <taxon>Eukaryota</taxon>
        <taxon>Metazoa</taxon>
        <taxon>Cnidaria</taxon>
        <taxon>Myxozoa</taxon>
        <taxon>Myxosporea</taxon>
        <taxon>Bivalvulida</taxon>
        <taxon>Platysporina</taxon>
        <taxon>Myxobolidae</taxon>
        <taxon>Thelohanellus</taxon>
    </lineage>
</organism>
<dbReference type="AlphaFoldDB" id="A0A0C2JU86"/>
<dbReference type="GO" id="GO:0003676">
    <property type="term" value="F:nucleic acid binding"/>
    <property type="evidence" value="ECO:0007669"/>
    <property type="project" value="InterPro"/>
</dbReference>
<proteinExistence type="predicted"/>
<dbReference type="Gene3D" id="3.30.420.10">
    <property type="entry name" value="Ribonuclease H-like superfamily/Ribonuclease H"/>
    <property type="match status" value="1"/>
</dbReference>
<accession>A0A0C2JU86</accession>
<evidence type="ECO:0000313" key="2">
    <source>
        <dbReference type="Proteomes" id="UP000031668"/>
    </source>
</evidence>
<dbReference type="InterPro" id="IPR036397">
    <property type="entry name" value="RNaseH_sf"/>
</dbReference>
<name>A0A0C2JU86_THEKT</name>
<protein>
    <recommendedName>
        <fullName evidence="3">Tc1-like transposase DDE domain-containing protein</fullName>
    </recommendedName>
</protein>